<reference evidence="2" key="1">
    <citation type="journal article" date="2021" name="Proc. Natl. Acad. Sci. U.S.A.">
        <title>Three genomes in the algal genus Volvox reveal the fate of a haploid sex-determining region after a transition to homothallism.</title>
        <authorList>
            <person name="Yamamoto K."/>
            <person name="Hamaji T."/>
            <person name="Kawai-Toyooka H."/>
            <person name="Matsuzaki R."/>
            <person name="Takahashi F."/>
            <person name="Nishimura Y."/>
            <person name="Kawachi M."/>
            <person name="Noguchi H."/>
            <person name="Minakuchi Y."/>
            <person name="Umen J.G."/>
            <person name="Toyoda A."/>
            <person name="Nozaki H."/>
        </authorList>
    </citation>
    <scope>NUCLEOTIDE SEQUENCE</scope>
    <source>
        <strain evidence="2">NIES-3786</strain>
    </source>
</reference>
<evidence type="ECO:0000313" key="2">
    <source>
        <dbReference type="EMBL" id="GIL89353.1"/>
    </source>
</evidence>
<evidence type="ECO:0000259" key="1">
    <source>
        <dbReference type="Pfam" id="PF13460"/>
    </source>
</evidence>
<dbReference type="InterPro" id="IPR016040">
    <property type="entry name" value="NAD(P)-bd_dom"/>
</dbReference>
<dbReference type="Proteomes" id="UP000747110">
    <property type="component" value="Unassembled WGS sequence"/>
</dbReference>
<dbReference type="GO" id="GO:0005739">
    <property type="term" value="C:mitochondrion"/>
    <property type="evidence" value="ECO:0007669"/>
    <property type="project" value="TreeGrafter"/>
</dbReference>
<organism evidence="2 3">
    <name type="scientific">Volvox reticuliferus</name>
    <dbReference type="NCBI Taxonomy" id="1737510"/>
    <lineage>
        <taxon>Eukaryota</taxon>
        <taxon>Viridiplantae</taxon>
        <taxon>Chlorophyta</taxon>
        <taxon>core chlorophytes</taxon>
        <taxon>Chlorophyceae</taxon>
        <taxon>CS clade</taxon>
        <taxon>Chlamydomonadales</taxon>
        <taxon>Volvocaceae</taxon>
        <taxon>Volvox</taxon>
    </lineage>
</organism>
<dbReference type="Gene3D" id="3.40.50.720">
    <property type="entry name" value="NAD(P)-binding Rossmann-like Domain"/>
    <property type="match status" value="1"/>
</dbReference>
<keyword evidence="3" id="KW-1185">Reference proteome</keyword>
<feature type="domain" description="NAD(P)-binding" evidence="1">
    <location>
        <begin position="67"/>
        <end position="212"/>
    </location>
</feature>
<dbReference type="Pfam" id="PF13460">
    <property type="entry name" value="NAD_binding_10"/>
    <property type="match status" value="1"/>
</dbReference>
<dbReference type="EMBL" id="BNCP01000050">
    <property type="protein sequence ID" value="GIL89353.1"/>
    <property type="molecule type" value="Genomic_DNA"/>
</dbReference>
<name>A0A8J4GXH4_9CHLO</name>
<sequence>MTKSMLLRSALSRVSVLSRNRLIGPGLGLVLPGAETNRSTALSASFATQDASEGAEQAGLSKLVVFGGRGFVGSNVCKEAVGMGLTVLGISRGGTPPMLHEPWVGAVEWARGNALEPQTFVRHLEGADAVVSCIGGFGTTEEMLQVNGAANVSLIEAAKAAGVKRFVFISAHIPNIYGIDSVLGGYIRGKQAAEEALRTHFPTTGVALRPGVIYGDRVVSSTLTLPLGMAFKPIEMLIKRIGIDQAKQFAGVPLVGAAFVPPVSVETVASVAVRAATDPSVPGGLIDVWELAGKDKL</sequence>
<evidence type="ECO:0000313" key="3">
    <source>
        <dbReference type="Proteomes" id="UP000747110"/>
    </source>
</evidence>
<gene>
    <name evidence="2" type="ORF">Vretifemale_17176</name>
</gene>
<dbReference type="InterPro" id="IPR051207">
    <property type="entry name" value="ComplexI_NDUFA9_subunit"/>
</dbReference>
<protein>
    <recommendedName>
        <fullName evidence="1">NAD(P)-binding domain-containing protein</fullName>
    </recommendedName>
</protein>
<dbReference type="GO" id="GO:0044877">
    <property type="term" value="F:protein-containing complex binding"/>
    <property type="evidence" value="ECO:0007669"/>
    <property type="project" value="TreeGrafter"/>
</dbReference>
<dbReference type="PANTHER" id="PTHR12126">
    <property type="entry name" value="NADH-UBIQUINONE OXIDOREDUCTASE 39 KDA SUBUNIT-RELATED"/>
    <property type="match status" value="1"/>
</dbReference>
<dbReference type="PANTHER" id="PTHR12126:SF16">
    <property type="entry name" value="MIOREX COMPLEX COMPONENT 2"/>
    <property type="match status" value="1"/>
</dbReference>
<dbReference type="AlphaFoldDB" id="A0A8J4GXH4"/>
<proteinExistence type="predicted"/>
<dbReference type="InterPro" id="IPR036291">
    <property type="entry name" value="NAD(P)-bd_dom_sf"/>
</dbReference>
<dbReference type="SUPFAM" id="SSF51735">
    <property type="entry name" value="NAD(P)-binding Rossmann-fold domains"/>
    <property type="match status" value="1"/>
</dbReference>
<comment type="caution">
    <text evidence="2">The sequence shown here is derived from an EMBL/GenBank/DDBJ whole genome shotgun (WGS) entry which is preliminary data.</text>
</comment>
<dbReference type="OrthoDB" id="276721at2759"/>
<accession>A0A8J4GXH4</accession>